<dbReference type="PROSITE" id="PS50983">
    <property type="entry name" value="FE_B12_PBP"/>
    <property type="match status" value="1"/>
</dbReference>
<proteinExistence type="predicted"/>
<dbReference type="CDD" id="cd01148">
    <property type="entry name" value="TroA_a"/>
    <property type="match status" value="1"/>
</dbReference>
<dbReference type="RefSeq" id="WP_320501619.1">
    <property type="nucleotide sequence ID" value="NZ_JAXCLX010000002.1"/>
</dbReference>
<sequence length="341" mass="36834">MKGKTLQHAALAAGACLLWGVHAAHAETQYPLTIQNCGETLTFEQAPTRIVSIGQSSTEILYSLGLADKVVGTAVWFGPVMPAFEAANAKIKRLADNDPSFESVVAEKPDLVTAEYEWHVGPQGSVGTRQQFHDLKIPTYVSPADCVAKDNSGGGDGVRKEMFSMSLVYQEIGDMAKIFNVEARGEALIADLKARENKAIAEVADKKAEGLSMVFWFSSPEIKGDAYIAGKNGTPAYIMDKLGARNVVTTQEEWPLVGWETIAGANPQVIVLARMDRRRFPADDIDLKLQFLKTDPVASQLDAVKQGHIVIIDSQAMNPSLRTVDGIEAVADGVKSFGLTN</sequence>
<name>A0ABU5E1Q6_9PROT</name>
<evidence type="ECO:0000256" key="1">
    <source>
        <dbReference type="SAM" id="SignalP"/>
    </source>
</evidence>
<dbReference type="EMBL" id="JAXCLX010000002">
    <property type="protein sequence ID" value="MDY0873154.1"/>
    <property type="molecule type" value="Genomic_DNA"/>
</dbReference>
<dbReference type="Proteomes" id="UP001271769">
    <property type="component" value="Unassembled WGS sequence"/>
</dbReference>
<comment type="caution">
    <text evidence="3">The sequence shown here is derived from an EMBL/GenBank/DDBJ whole genome shotgun (WGS) entry which is preliminary data.</text>
</comment>
<dbReference type="SUPFAM" id="SSF53807">
    <property type="entry name" value="Helical backbone' metal receptor"/>
    <property type="match status" value="1"/>
</dbReference>
<dbReference type="PANTHER" id="PTHR30535">
    <property type="entry name" value="VITAMIN B12-BINDING PROTEIN"/>
    <property type="match status" value="1"/>
</dbReference>
<keyword evidence="1" id="KW-0732">Signal</keyword>
<dbReference type="InterPro" id="IPR050902">
    <property type="entry name" value="ABC_Transporter_SBP"/>
</dbReference>
<protein>
    <submittedName>
        <fullName evidence="3">ABC transporter substrate-binding protein</fullName>
    </submittedName>
</protein>
<feature type="signal peptide" evidence="1">
    <location>
        <begin position="1"/>
        <end position="26"/>
    </location>
</feature>
<reference evidence="3 4" key="1">
    <citation type="journal article" date="2013" name="Antonie Van Leeuwenhoek">
        <title>Dongia rigui sp. nov., isolated from freshwater of a large wetland in Korea.</title>
        <authorList>
            <person name="Baik K.S."/>
            <person name="Hwang Y.M."/>
            <person name="Choi J.S."/>
            <person name="Kwon J."/>
            <person name="Seong C.N."/>
        </authorList>
    </citation>
    <scope>NUCLEOTIDE SEQUENCE [LARGE SCALE GENOMIC DNA]</scope>
    <source>
        <strain evidence="3 4">04SU4-P</strain>
    </source>
</reference>
<evidence type="ECO:0000313" key="3">
    <source>
        <dbReference type="EMBL" id="MDY0873154.1"/>
    </source>
</evidence>
<gene>
    <name evidence="3" type="ORF">SMD31_14525</name>
</gene>
<feature type="domain" description="Fe/B12 periplasmic-binding" evidence="2">
    <location>
        <begin position="49"/>
        <end position="341"/>
    </location>
</feature>
<dbReference type="Gene3D" id="3.40.50.1980">
    <property type="entry name" value="Nitrogenase molybdenum iron protein domain"/>
    <property type="match status" value="2"/>
</dbReference>
<dbReference type="PANTHER" id="PTHR30535:SF7">
    <property type="entry name" value="IRON(III) DICITRATE-BINDING PROTEIN"/>
    <property type="match status" value="1"/>
</dbReference>
<accession>A0ABU5E1Q6</accession>
<dbReference type="InterPro" id="IPR002491">
    <property type="entry name" value="ABC_transptr_periplasmic_BD"/>
</dbReference>
<evidence type="ECO:0000259" key="2">
    <source>
        <dbReference type="PROSITE" id="PS50983"/>
    </source>
</evidence>
<feature type="chain" id="PRO_5046236705" evidence="1">
    <location>
        <begin position="27"/>
        <end position="341"/>
    </location>
</feature>
<dbReference type="Pfam" id="PF01497">
    <property type="entry name" value="Peripla_BP_2"/>
    <property type="match status" value="1"/>
</dbReference>
<evidence type="ECO:0000313" key="4">
    <source>
        <dbReference type="Proteomes" id="UP001271769"/>
    </source>
</evidence>
<keyword evidence="4" id="KW-1185">Reference proteome</keyword>
<organism evidence="3 4">
    <name type="scientific">Dongia rigui</name>
    <dbReference type="NCBI Taxonomy" id="940149"/>
    <lineage>
        <taxon>Bacteria</taxon>
        <taxon>Pseudomonadati</taxon>
        <taxon>Pseudomonadota</taxon>
        <taxon>Alphaproteobacteria</taxon>
        <taxon>Rhodospirillales</taxon>
        <taxon>Dongiaceae</taxon>
        <taxon>Dongia</taxon>
    </lineage>
</organism>
<dbReference type="PROSITE" id="PS51257">
    <property type="entry name" value="PROKAR_LIPOPROTEIN"/>
    <property type="match status" value="1"/>
</dbReference>